<keyword evidence="1" id="KW-0812">Transmembrane</keyword>
<evidence type="ECO:0000256" key="1">
    <source>
        <dbReference type="SAM" id="Phobius"/>
    </source>
</evidence>
<name>A0A3D8GWV0_9BACI</name>
<protein>
    <submittedName>
        <fullName evidence="2">Uncharacterized protein</fullName>
    </submittedName>
</protein>
<keyword evidence="1" id="KW-0472">Membrane</keyword>
<comment type="caution">
    <text evidence="2">The sequence shown here is derived from an EMBL/GenBank/DDBJ whole genome shotgun (WGS) entry which is preliminary data.</text>
</comment>
<sequence>MNVFKRKKSRTFYIVGGIVTLLLVISFMGYSWVTNSKPTINDFVAFMEERYGIECKDSECTEFAIEVTENGHTKSISMRSHSGRTSRRSTSVEIEKNYFSVPGSNYFLKIELKGALGKYTVIKEEDNVFQYIK</sequence>
<reference evidence="2 3" key="1">
    <citation type="submission" date="2018-07" db="EMBL/GenBank/DDBJ databases">
        <title>Bacillus sp. YLB-04 draft genome sequence.</title>
        <authorList>
            <person name="Yu L."/>
            <person name="Tang X."/>
        </authorList>
    </citation>
    <scope>NUCLEOTIDE SEQUENCE [LARGE SCALE GENOMIC DNA]</scope>
    <source>
        <strain evidence="2 3">YLB-04</strain>
    </source>
</reference>
<keyword evidence="1" id="KW-1133">Transmembrane helix</keyword>
<dbReference type="AlphaFoldDB" id="A0A3D8GWV0"/>
<gene>
    <name evidence="2" type="ORF">DRW41_03560</name>
</gene>
<proteinExistence type="predicted"/>
<dbReference type="EMBL" id="QNQT01000001">
    <property type="protein sequence ID" value="RDU38651.1"/>
    <property type="molecule type" value="Genomic_DNA"/>
</dbReference>
<evidence type="ECO:0000313" key="2">
    <source>
        <dbReference type="EMBL" id="RDU38651.1"/>
    </source>
</evidence>
<dbReference type="Proteomes" id="UP000257144">
    <property type="component" value="Unassembled WGS sequence"/>
</dbReference>
<accession>A0A3D8GWV0</accession>
<feature type="transmembrane region" description="Helical" evidence="1">
    <location>
        <begin position="12"/>
        <end position="33"/>
    </location>
</feature>
<dbReference type="OrthoDB" id="2884933at2"/>
<evidence type="ECO:0000313" key="3">
    <source>
        <dbReference type="Proteomes" id="UP000257144"/>
    </source>
</evidence>
<dbReference type="RefSeq" id="WP_115450566.1">
    <property type="nucleotide sequence ID" value="NZ_QNQT01000001.1"/>
</dbReference>
<keyword evidence="3" id="KW-1185">Reference proteome</keyword>
<organism evidence="2 3">
    <name type="scientific">Neobacillus piezotolerans</name>
    <dbReference type="NCBI Taxonomy" id="2259171"/>
    <lineage>
        <taxon>Bacteria</taxon>
        <taxon>Bacillati</taxon>
        <taxon>Bacillota</taxon>
        <taxon>Bacilli</taxon>
        <taxon>Bacillales</taxon>
        <taxon>Bacillaceae</taxon>
        <taxon>Neobacillus</taxon>
    </lineage>
</organism>